<feature type="transmembrane region" description="Helical" evidence="6">
    <location>
        <begin position="300"/>
        <end position="320"/>
    </location>
</feature>
<evidence type="ECO:0000256" key="3">
    <source>
        <dbReference type="ARBA" id="ARBA00022692"/>
    </source>
</evidence>
<gene>
    <name evidence="8" type="ORF">AFL42_13545</name>
</gene>
<evidence type="ECO:0000259" key="7">
    <source>
        <dbReference type="PROSITE" id="PS50850"/>
    </source>
</evidence>
<dbReference type="SUPFAM" id="SSF103473">
    <property type="entry name" value="MFS general substrate transporter"/>
    <property type="match status" value="1"/>
</dbReference>
<proteinExistence type="predicted"/>
<keyword evidence="5 6" id="KW-0472">Membrane</keyword>
<name>A0ABR5MGY2_9BACI</name>
<feature type="transmembrane region" description="Helical" evidence="6">
    <location>
        <begin position="140"/>
        <end position="160"/>
    </location>
</feature>
<dbReference type="PANTHER" id="PTHR23531:SF2">
    <property type="entry name" value="PERMEASE"/>
    <property type="match status" value="1"/>
</dbReference>
<dbReference type="CDD" id="cd17489">
    <property type="entry name" value="MFS_YfcJ_like"/>
    <property type="match status" value="1"/>
</dbReference>
<feature type="transmembrane region" description="Helical" evidence="6">
    <location>
        <begin position="80"/>
        <end position="98"/>
    </location>
</feature>
<evidence type="ECO:0000256" key="4">
    <source>
        <dbReference type="ARBA" id="ARBA00022989"/>
    </source>
</evidence>
<feature type="domain" description="Major facilitator superfamily (MFS) profile" evidence="7">
    <location>
        <begin position="13"/>
        <end position="390"/>
    </location>
</feature>
<evidence type="ECO:0000256" key="6">
    <source>
        <dbReference type="SAM" id="Phobius"/>
    </source>
</evidence>
<dbReference type="PROSITE" id="PS50850">
    <property type="entry name" value="MFS"/>
    <property type="match status" value="1"/>
</dbReference>
<keyword evidence="3 6" id="KW-0812">Transmembrane</keyword>
<feature type="transmembrane region" description="Helical" evidence="6">
    <location>
        <begin position="367"/>
        <end position="385"/>
    </location>
</feature>
<dbReference type="PROSITE" id="PS00217">
    <property type="entry name" value="SUGAR_TRANSPORT_2"/>
    <property type="match status" value="1"/>
</dbReference>
<dbReference type="InterPro" id="IPR052714">
    <property type="entry name" value="MFS_Exporter"/>
</dbReference>
<feature type="transmembrane region" description="Helical" evidence="6">
    <location>
        <begin position="209"/>
        <end position="228"/>
    </location>
</feature>
<accession>A0ABR5MGY2</accession>
<feature type="transmembrane region" description="Helical" evidence="6">
    <location>
        <begin position="248"/>
        <end position="266"/>
    </location>
</feature>
<evidence type="ECO:0000313" key="9">
    <source>
        <dbReference type="Proteomes" id="UP000037854"/>
    </source>
</evidence>
<feature type="transmembrane region" description="Helical" evidence="6">
    <location>
        <begin position="110"/>
        <end position="133"/>
    </location>
</feature>
<dbReference type="InterPro" id="IPR011701">
    <property type="entry name" value="MFS"/>
</dbReference>
<evidence type="ECO:0000256" key="2">
    <source>
        <dbReference type="ARBA" id="ARBA00022448"/>
    </source>
</evidence>
<dbReference type="EMBL" id="LGTK01000056">
    <property type="protein sequence ID" value="KPH72425.1"/>
    <property type="molecule type" value="Genomic_DNA"/>
</dbReference>
<dbReference type="InterPro" id="IPR036259">
    <property type="entry name" value="MFS_trans_sf"/>
</dbReference>
<keyword evidence="2" id="KW-0813">Transport</keyword>
<dbReference type="PANTHER" id="PTHR23531">
    <property type="entry name" value="QUINOLENE RESISTANCE PROTEIN NORA"/>
    <property type="match status" value="1"/>
</dbReference>
<dbReference type="InterPro" id="IPR005829">
    <property type="entry name" value="Sugar_transporter_CS"/>
</dbReference>
<reference evidence="8 9" key="1">
    <citation type="submission" date="2015-07" db="EMBL/GenBank/DDBJ databases">
        <title>High-quality draft genome sequence of Oceanobacillus caeni HM6, a bacillus isolated from a human feces.</title>
        <authorList>
            <person name="Kumar J."/>
            <person name="Verma M.K."/>
            <person name="Pandey R."/>
            <person name="Bhambi M."/>
            <person name="Chauhan N."/>
        </authorList>
    </citation>
    <scope>NUCLEOTIDE SEQUENCE [LARGE SCALE GENOMIC DNA]</scope>
    <source>
        <strain evidence="8 9">HM6</strain>
    </source>
</reference>
<dbReference type="Pfam" id="PF07690">
    <property type="entry name" value="MFS_1"/>
    <property type="match status" value="1"/>
</dbReference>
<comment type="subcellular location">
    <subcellularLocation>
        <location evidence="1">Cell membrane</location>
        <topology evidence="1">Multi-pass membrane protein</topology>
    </subcellularLocation>
</comment>
<organism evidence="8 9">
    <name type="scientific">Oceanobacillus caeni</name>
    <dbReference type="NCBI Taxonomy" id="405946"/>
    <lineage>
        <taxon>Bacteria</taxon>
        <taxon>Bacillati</taxon>
        <taxon>Bacillota</taxon>
        <taxon>Bacilli</taxon>
        <taxon>Bacillales</taxon>
        <taxon>Bacillaceae</taxon>
        <taxon>Oceanobacillus</taxon>
    </lineage>
</organism>
<evidence type="ECO:0000313" key="8">
    <source>
        <dbReference type="EMBL" id="KPH72425.1"/>
    </source>
</evidence>
<dbReference type="Gene3D" id="1.20.1250.20">
    <property type="entry name" value="MFS general substrate transporter like domains"/>
    <property type="match status" value="1"/>
</dbReference>
<feature type="transmembrane region" description="Helical" evidence="6">
    <location>
        <begin position="278"/>
        <end position="294"/>
    </location>
</feature>
<feature type="transmembrane region" description="Helical" evidence="6">
    <location>
        <begin position="21"/>
        <end position="43"/>
    </location>
</feature>
<evidence type="ECO:0000256" key="5">
    <source>
        <dbReference type="ARBA" id="ARBA00023136"/>
    </source>
</evidence>
<protein>
    <submittedName>
        <fullName evidence="8">Multidrug MFS transporter</fullName>
    </submittedName>
</protein>
<keyword evidence="4 6" id="KW-1133">Transmembrane helix</keyword>
<sequence length="410" mass="44917">MSLSRKPKLWTKDFIMVSTSNFLLFISFYMLIVTLTVYSIKSFHASESLAGLASSIFVLGAVLVRPIAGKALATVGKKKLLLLGSVLFLAMMLLYFLVNNLPLLLTLRFIHGFSFGICTTATGTIAAEIIPVVRRGEGMGYFATSMNLAMAIGPFLGLFISQHFDYTVIFVTTTTFALVSLIAALTLRVPEVARVPKETAKKSFQISDYFEKTTVPIAIFIAILGFVYSSILSFMTSYATEINLVDTASFFFVMYAAFLLISRPFTGQLFDLKGENSVIYPCLVIFGFGLILLSQASHGLILLIAGAVIGIGFGTVQSSAQTIAVNRAPSHRIGLATSTFFVFFDTGVGVGPFLLGFTLPLTGYRGMYVGMACIVFVSIFVYYFVHGKKTSRSRKQHRMIHEEVEKQLGQ</sequence>
<feature type="transmembrane region" description="Helical" evidence="6">
    <location>
        <begin position="49"/>
        <end position="68"/>
    </location>
</feature>
<evidence type="ECO:0000256" key="1">
    <source>
        <dbReference type="ARBA" id="ARBA00004651"/>
    </source>
</evidence>
<comment type="caution">
    <text evidence="8">The sequence shown here is derived from an EMBL/GenBank/DDBJ whole genome shotgun (WGS) entry which is preliminary data.</text>
</comment>
<feature type="transmembrane region" description="Helical" evidence="6">
    <location>
        <begin position="166"/>
        <end position="189"/>
    </location>
</feature>
<keyword evidence="9" id="KW-1185">Reference proteome</keyword>
<dbReference type="Proteomes" id="UP000037854">
    <property type="component" value="Unassembled WGS sequence"/>
</dbReference>
<feature type="transmembrane region" description="Helical" evidence="6">
    <location>
        <begin position="332"/>
        <end position="355"/>
    </location>
</feature>
<dbReference type="InterPro" id="IPR020846">
    <property type="entry name" value="MFS_dom"/>
</dbReference>